<gene>
    <name evidence="1" type="ORF">MRATA1EN1_LOCUS26377</name>
</gene>
<keyword evidence="2" id="KW-1185">Reference proteome</keyword>
<sequence length="107" mass="12301">MWALFPMKLKPICFFYFFTVHSLLVFYGHCVARLSTDRGEVPDSTKGFHCPVFTRMALPWFSTNQGLNLCLLYWKYGILTTGPPGKSQDGSAFEPWEKMQAFLPHVC</sequence>
<organism evidence="1 2">
    <name type="scientific">Rangifer tarandus platyrhynchus</name>
    <name type="common">Svalbard reindeer</name>
    <dbReference type="NCBI Taxonomy" id="3082113"/>
    <lineage>
        <taxon>Eukaryota</taxon>
        <taxon>Metazoa</taxon>
        <taxon>Chordata</taxon>
        <taxon>Craniata</taxon>
        <taxon>Vertebrata</taxon>
        <taxon>Euteleostomi</taxon>
        <taxon>Mammalia</taxon>
        <taxon>Eutheria</taxon>
        <taxon>Laurasiatheria</taxon>
        <taxon>Artiodactyla</taxon>
        <taxon>Ruminantia</taxon>
        <taxon>Pecora</taxon>
        <taxon>Cervidae</taxon>
        <taxon>Odocoileinae</taxon>
        <taxon>Rangifer</taxon>
    </lineage>
</organism>
<dbReference type="Proteomes" id="UP001176941">
    <property type="component" value="Chromosome 7"/>
</dbReference>
<dbReference type="EMBL" id="OX459943">
    <property type="protein sequence ID" value="CAI9177415.1"/>
    <property type="molecule type" value="Genomic_DNA"/>
</dbReference>
<reference evidence="1" key="1">
    <citation type="submission" date="2023-04" db="EMBL/GenBank/DDBJ databases">
        <authorList>
            <consortium name="ELIXIR-Norway"/>
        </authorList>
    </citation>
    <scope>NUCLEOTIDE SEQUENCE [LARGE SCALE GENOMIC DNA]</scope>
</reference>
<accession>A0ABN8ZTV6</accession>
<evidence type="ECO:0000313" key="2">
    <source>
        <dbReference type="Proteomes" id="UP001176941"/>
    </source>
</evidence>
<name>A0ABN8ZTV6_RANTA</name>
<evidence type="ECO:0008006" key="3">
    <source>
        <dbReference type="Google" id="ProtNLM"/>
    </source>
</evidence>
<protein>
    <recommendedName>
        <fullName evidence="3">Secreted protein</fullName>
    </recommendedName>
</protein>
<proteinExistence type="predicted"/>
<evidence type="ECO:0000313" key="1">
    <source>
        <dbReference type="EMBL" id="CAI9177415.1"/>
    </source>
</evidence>